<accession>A0A5N6RH92</accession>
<evidence type="ECO:0000313" key="2">
    <source>
        <dbReference type="Proteomes" id="UP000327013"/>
    </source>
</evidence>
<dbReference type="AlphaFoldDB" id="A0A5N6RH92"/>
<gene>
    <name evidence="1" type="ORF">FH972_016800</name>
</gene>
<proteinExistence type="predicted"/>
<organism evidence="1 2">
    <name type="scientific">Carpinus fangiana</name>
    <dbReference type="NCBI Taxonomy" id="176857"/>
    <lineage>
        <taxon>Eukaryota</taxon>
        <taxon>Viridiplantae</taxon>
        <taxon>Streptophyta</taxon>
        <taxon>Embryophyta</taxon>
        <taxon>Tracheophyta</taxon>
        <taxon>Spermatophyta</taxon>
        <taxon>Magnoliopsida</taxon>
        <taxon>eudicotyledons</taxon>
        <taxon>Gunneridae</taxon>
        <taxon>Pentapetalae</taxon>
        <taxon>rosids</taxon>
        <taxon>fabids</taxon>
        <taxon>Fagales</taxon>
        <taxon>Betulaceae</taxon>
        <taxon>Carpinus</taxon>
    </lineage>
</organism>
<dbReference type="EMBL" id="CM017327">
    <property type="protein sequence ID" value="KAE8098761.1"/>
    <property type="molecule type" value="Genomic_DNA"/>
</dbReference>
<keyword evidence="2" id="KW-1185">Reference proteome</keyword>
<protein>
    <submittedName>
        <fullName evidence="1">Uncharacterized protein</fullName>
    </submittedName>
</protein>
<reference evidence="1 2" key="1">
    <citation type="submission" date="2019-06" db="EMBL/GenBank/DDBJ databases">
        <title>A chromosomal-level reference genome of Carpinus fangiana (Coryloideae, Betulaceae).</title>
        <authorList>
            <person name="Yang X."/>
            <person name="Wang Z."/>
            <person name="Zhang L."/>
            <person name="Hao G."/>
            <person name="Liu J."/>
            <person name="Yang Y."/>
        </authorList>
    </citation>
    <scope>NUCLEOTIDE SEQUENCE [LARGE SCALE GENOMIC DNA]</scope>
    <source>
        <strain evidence="1">Cfa_2016G</strain>
        <tissue evidence="1">Leaf</tissue>
    </source>
</reference>
<sequence>MNYTLCIIQAEILNLEVKRTMETGGNAQERLQPSDIIIRGSPGFSREGDLVNGMREFSKQKPSNSFRFILQNFEDDLVPPGKHSDQVVALNEKLGGLYFPRYSRKSHFPDIQKFRNKFSVEELRVADALWHNVTNHLTVDFRQNIVAVIRYMRELRLLVANLKSKIKEQSCSPMILEGESGNQKIELSGNRCYQRIEFSVNLQVPLKSDQNACIPPPNQEFKSDKSLAMTWASRITEGEHPEGTSLINGYLPCLPIVWINDCSKKLSSYPSCLNMEWSDRFQ</sequence>
<dbReference type="Proteomes" id="UP000327013">
    <property type="component" value="Chromosome 7"/>
</dbReference>
<evidence type="ECO:0000313" key="1">
    <source>
        <dbReference type="EMBL" id="KAE8098761.1"/>
    </source>
</evidence>
<name>A0A5N6RH92_9ROSI</name>